<evidence type="ECO:0000313" key="4">
    <source>
        <dbReference type="Proteomes" id="UP000317238"/>
    </source>
</evidence>
<gene>
    <name evidence="3" type="ORF">Pan14r_23680</name>
</gene>
<feature type="compositionally biased region" description="Basic and acidic residues" evidence="1">
    <location>
        <begin position="801"/>
        <end position="831"/>
    </location>
</feature>
<evidence type="ECO:0000259" key="2">
    <source>
        <dbReference type="Pfam" id="PF04151"/>
    </source>
</evidence>
<evidence type="ECO:0000313" key="3">
    <source>
        <dbReference type="EMBL" id="TWT70070.1"/>
    </source>
</evidence>
<keyword evidence="4" id="KW-1185">Reference proteome</keyword>
<evidence type="ECO:0000256" key="1">
    <source>
        <dbReference type="SAM" id="MobiDB-lite"/>
    </source>
</evidence>
<organism evidence="3 4">
    <name type="scientific">Crateriforma conspicua</name>
    <dbReference type="NCBI Taxonomy" id="2527996"/>
    <lineage>
        <taxon>Bacteria</taxon>
        <taxon>Pseudomonadati</taxon>
        <taxon>Planctomycetota</taxon>
        <taxon>Planctomycetia</taxon>
        <taxon>Planctomycetales</taxon>
        <taxon>Planctomycetaceae</taxon>
        <taxon>Crateriforma</taxon>
    </lineage>
</organism>
<protein>
    <recommendedName>
        <fullName evidence="2">Peptidase C-terminal archaeal/bacterial domain-containing protein</fullName>
    </recommendedName>
</protein>
<feature type="domain" description="Peptidase C-terminal archaeal/bacterial" evidence="2">
    <location>
        <begin position="167"/>
        <end position="244"/>
    </location>
</feature>
<dbReference type="Proteomes" id="UP000317238">
    <property type="component" value="Unassembled WGS sequence"/>
</dbReference>
<feature type="region of interest" description="Disordered" evidence="1">
    <location>
        <begin position="791"/>
        <end position="831"/>
    </location>
</feature>
<reference evidence="3 4" key="1">
    <citation type="submission" date="2019-02" db="EMBL/GenBank/DDBJ databases">
        <title>Deep-cultivation of Planctomycetes and their phenomic and genomic characterization uncovers novel biology.</title>
        <authorList>
            <person name="Wiegand S."/>
            <person name="Jogler M."/>
            <person name="Boedeker C."/>
            <person name="Pinto D."/>
            <person name="Vollmers J."/>
            <person name="Rivas-Marin E."/>
            <person name="Kohn T."/>
            <person name="Peeters S.H."/>
            <person name="Heuer A."/>
            <person name="Rast P."/>
            <person name="Oberbeckmann S."/>
            <person name="Bunk B."/>
            <person name="Jeske O."/>
            <person name="Meyerdierks A."/>
            <person name="Storesund J.E."/>
            <person name="Kallscheuer N."/>
            <person name="Luecker S."/>
            <person name="Lage O.M."/>
            <person name="Pohl T."/>
            <person name="Merkel B.J."/>
            <person name="Hornburger P."/>
            <person name="Mueller R.-W."/>
            <person name="Bruemmer F."/>
            <person name="Labrenz M."/>
            <person name="Spormann A.M."/>
            <person name="Op Den Camp H."/>
            <person name="Overmann J."/>
            <person name="Amann R."/>
            <person name="Jetten M.S.M."/>
            <person name="Mascher T."/>
            <person name="Medema M.H."/>
            <person name="Devos D.P."/>
            <person name="Kaster A.-K."/>
            <person name="Ovreas L."/>
            <person name="Rohde M."/>
            <person name="Galperin M.Y."/>
            <person name="Jogler C."/>
        </authorList>
    </citation>
    <scope>NUCLEOTIDE SEQUENCE [LARGE SCALE GENOMIC DNA]</scope>
    <source>
        <strain evidence="3 4">Pan14r</strain>
    </source>
</reference>
<name>A0A5C5Y4A7_9PLAN</name>
<dbReference type="Pfam" id="PF04151">
    <property type="entry name" value="PPC"/>
    <property type="match status" value="2"/>
</dbReference>
<dbReference type="Gene3D" id="2.60.120.380">
    <property type="match status" value="2"/>
</dbReference>
<feature type="domain" description="Peptidase C-terminal archaeal/bacterial" evidence="2">
    <location>
        <begin position="361"/>
        <end position="432"/>
    </location>
</feature>
<proteinExistence type="predicted"/>
<dbReference type="AlphaFoldDB" id="A0A5C5Y4A7"/>
<accession>A0A5C5Y4A7</accession>
<sequence precursor="true">MKMNSFSVGCPSGVTGIGVVRNRVVRTVVACVVFGCLQSAATVRASYPVVERLQPMGVCAGTETKLTFHGQRLGDTYDVVSDDPRIEIVDVTAVDGKKADVTLKVAESVSPGLYPLRLVTKTGVANLRLLSVGHLPVVAEEEPNSRPDQAQSVPINHTIEGVVDTEDVDLFNVDVAAGQRLRVEVEGIRLAFSLRNQNILDPYVAILDSEGIEVASSDDSALLQQDGLCTYTPDQAGTYTVMIRDSSFRGSRVSGYRLHIGDFPRPMAIFPAGGQPGSVLQAQWIDVDGSVHEDQFQLPSLADDHHRLWVKTDKGISPSPNTVRVNDLPVHVEAEPNDDIRKAPEFTLPAAFCGAVDKDNDFDCFSFQCKKGRRYRVEVFARHALRSSLDAVLNVFGPDNRTIQSSDDVAGRMDPSLEFAAKEDGKHTIRIYDHLRLGTPTHQYRVEVVEATAEVNLTLKELRRDEATPALVPAGGHGAIMVTAARTNYGGPIGIDIPSLPDGVTATTFDVPAGRGEIPVLLSAKAGTDPICQPISLTGIAKDPKALNVGSRFVQTHKLVLGQNRRHMWATDTPHALCAVVEPTPFEIELVQPKTPIVRQGSANLVVRVKRNDGFKEQIALRTLYNPPGVGVNNSRRIAGDKSEALIPITANSRAATGQWPMILMATFTAPGGSQVIATNAIDLQVENEYFKYAFPKAATEQGKSMTYAVNVEVLREFDDEAEIELVGLPNGVTSPKAVQPLTKDSTVVNFPLEIAADAKVGKHRTLVCVARLKRSGEVITQTTGTGELRIDKPMVAAPAKKPEKPAAKKTAEPKPLSRLEQLRQKRQEMK</sequence>
<dbReference type="InterPro" id="IPR007280">
    <property type="entry name" value="Peptidase_C_arc/bac"/>
</dbReference>
<comment type="caution">
    <text evidence="3">The sequence shown here is derived from an EMBL/GenBank/DDBJ whole genome shotgun (WGS) entry which is preliminary data.</text>
</comment>
<dbReference type="EMBL" id="SJPL01000001">
    <property type="protein sequence ID" value="TWT70070.1"/>
    <property type="molecule type" value="Genomic_DNA"/>
</dbReference>